<reference evidence="2 3" key="1">
    <citation type="journal article" date="2021" name="Nat. Plants">
        <title>The Taxus genome provides insights into paclitaxel biosynthesis.</title>
        <authorList>
            <person name="Xiong X."/>
            <person name="Gou J."/>
            <person name="Liao Q."/>
            <person name="Li Y."/>
            <person name="Zhou Q."/>
            <person name="Bi G."/>
            <person name="Li C."/>
            <person name="Du R."/>
            <person name="Wang X."/>
            <person name="Sun T."/>
            <person name="Guo L."/>
            <person name="Liang H."/>
            <person name="Lu P."/>
            <person name="Wu Y."/>
            <person name="Zhang Z."/>
            <person name="Ro D.K."/>
            <person name="Shang Y."/>
            <person name="Huang S."/>
            <person name="Yan J."/>
        </authorList>
    </citation>
    <scope>NUCLEOTIDE SEQUENCE [LARGE SCALE GENOMIC DNA]</scope>
    <source>
        <strain evidence="2">Ta-2019</strain>
    </source>
</reference>
<comment type="caution">
    <text evidence="2">The sequence shown here is derived from an EMBL/GenBank/DDBJ whole genome shotgun (WGS) entry which is preliminary data.</text>
</comment>
<name>A0AA38G145_TAXCH</name>
<evidence type="ECO:0000256" key="1">
    <source>
        <dbReference type="SAM" id="Coils"/>
    </source>
</evidence>
<proteinExistence type="predicted"/>
<protein>
    <submittedName>
        <fullName evidence="2">Uncharacterized protein</fullName>
    </submittedName>
</protein>
<feature type="non-terminal residue" evidence="2">
    <location>
        <position position="131"/>
    </location>
</feature>
<evidence type="ECO:0000313" key="3">
    <source>
        <dbReference type="Proteomes" id="UP000824469"/>
    </source>
</evidence>
<accession>A0AA38G145</accession>
<dbReference type="AlphaFoldDB" id="A0AA38G145"/>
<feature type="coiled-coil region" evidence="1">
    <location>
        <begin position="10"/>
        <end position="56"/>
    </location>
</feature>
<evidence type="ECO:0000313" key="2">
    <source>
        <dbReference type="EMBL" id="KAH9313860.1"/>
    </source>
</evidence>
<keyword evidence="1" id="KW-0175">Coiled coil</keyword>
<sequence>LDTDINRHKINMVSMELRELNEKVEKLSSIVLSEQLKNANERIVAMENEMMKMKEIILQIKDVHIINVKSTIHHLKILDEMIHSIELAKEKDKEGNGPKVQIAEPNYKYWKATIANLVKEWDGCMSTVGEL</sequence>
<dbReference type="EMBL" id="JAHRHJ020000005">
    <property type="protein sequence ID" value="KAH9313860.1"/>
    <property type="molecule type" value="Genomic_DNA"/>
</dbReference>
<dbReference type="Proteomes" id="UP000824469">
    <property type="component" value="Unassembled WGS sequence"/>
</dbReference>
<feature type="non-terminal residue" evidence="2">
    <location>
        <position position="1"/>
    </location>
</feature>
<keyword evidence="3" id="KW-1185">Reference proteome</keyword>
<gene>
    <name evidence="2" type="ORF">KI387_022487</name>
</gene>
<organism evidence="2 3">
    <name type="scientific">Taxus chinensis</name>
    <name type="common">Chinese yew</name>
    <name type="synonym">Taxus wallichiana var. chinensis</name>
    <dbReference type="NCBI Taxonomy" id="29808"/>
    <lineage>
        <taxon>Eukaryota</taxon>
        <taxon>Viridiplantae</taxon>
        <taxon>Streptophyta</taxon>
        <taxon>Embryophyta</taxon>
        <taxon>Tracheophyta</taxon>
        <taxon>Spermatophyta</taxon>
        <taxon>Pinopsida</taxon>
        <taxon>Pinidae</taxon>
        <taxon>Conifers II</taxon>
        <taxon>Cupressales</taxon>
        <taxon>Taxaceae</taxon>
        <taxon>Taxus</taxon>
    </lineage>
</organism>